<organism evidence="5 6">
    <name type="scientific">Paenibacillus planticolens</name>
    <dbReference type="NCBI Taxonomy" id="2654976"/>
    <lineage>
        <taxon>Bacteria</taxon>
        <taxon>Bacillati</taxon>
        <taxon>Bacillota</taxon>
        <taxon>Bacilli</taxon>
        <taxon>Bacillales</taxon>
        <taxon>Paenibacillaceae</taxon>
        <taxon>Paenibacillus</taxon>
    </lineage>
</organism>
<evidence type="ECO:0000313" key="5">
    <source>
        <dbReference type="EMBL" id="NOV02523.1"/>
    </source>
</evidence>
<dbReference type="InterPro" id="IPR050204">
    <property type="entry name" value="AraC_XylS_family_regulators"/>
</dbReference>
<dbReference type="InterPro" id="IPR046532">
    <property type="entry name" value="DUF6597"/>
</dbReference>
<dbReference type="InterPro" id="IPR018060">
    <property type="entry name" value="HTH_AraC"/>
</dbReference>
<evidence type="ECO:0000259" key="4">
    <source>
        <dbReference type="PROSITE" id="PS01124"/>
    </source>
</evidence>
<reference evidence="5 6" key="1">
    <citation type="submission" date="2019-10" db="EMBL/GenBank/DDBJ databases">
        <title>Description of Paenibacillus pedi sp. nov.</title>
        <authorList>
            <person name="Carlier A."/>
            <person name="Qi S."/>
        </authorList>
    </citation>
    <scope>NUCLEOTIDE SEQUENCE [LARGE SCALE GENOMIC DNA]</scope>
    <source>
        <strain evidence="5 6">LMG 31457</strain>
    </source>
</reference>
<keyword evidence="1" id="KW-0805">Transcription regulation</keyword>
<dbReference type="Gene3D" id="1.10.10.60">
    <property type="entry name" value="Homeodomain-like"/>
    <property type="match status" value="1"/>
</dbReference>
<proteinExistence type="predicted"/>
<sequence length="267" mass="30356">MMSDLITPSLGIMNLQQVPRKFQLSRVTPSEDLAFFIRHFWIVRWDLRGQEPYEQHVIPNPCVNLIVEPGRTAIYGPGKEKYGHYLEGQGCVFGVKFKPGGFYPFVGRAVSDMQLSPLSVRSVFDVDPLALETAMFAAEDEQGMVALMEQMIRLKLPGRDAQVTFINEIIDFINEQPDVTKVDALCDRFGVNKRTLQRLFDHYVGVSPKWVIKLARIQNAAEATDVSVKPNWSKLSMDLGYHDQSHFIKDFKSITGQTPDEYARQAQ</sequence>
<name>A0ABX1ZUP5_9BACL</name>
<dbReference type="Proteomes" id="UP000618579">
    <property type="component" value="Unassembled WGS sequence"/>
</dbReference>
<dbReference type="SMART" id="SM00342">
    <property type="entry name" value="HTH_ARAC"/>
    <property type="match status" value="1"/>
</dbReference>
<evidence type="ECO:0000313" key="6">
    <source>
        <dbReference type="Proteomes" id="UP000618579"/>
    </source>
</evidence>
<dbReference type="PROSITE" id="PS01124">
    <property type="entry name" value="HTH_ARAC_FAMILY_2"/>
    <property type="match status" value="1"/>
</dbReference>
<evidence type="ECO:0000256" key="1">
    <source>
        <dbReference type="ARBA" id="ARBA00023015"/>
    </source>
</evidence>
<dbReference type="Pfam" id="PF20240">
    <property type="entry name" value="DUF6597"/>
    <property type="match status" value="1"/>
</dbReference>
<dbReference type="InterPro" id="IPR009057">
    <property type="entry name" value="Homeodomain-like_sf"/>
</dbReference>
<evidence type="ECO:0000256" key="2">
    <source>
        <dbReference type="ARBA" id="ARBA00023125"/>
    </source>
</evidence>
<dbReference type="PANTHER" id="PTHR46796:SF13">
    <property type="entry name" value="HTH-TYPE TRANSCRIPTIONAL ACTIVATOR RHAS"/>
    <property type="match status" value="1"/>
</dbReference>
<accession>A0ABX1ZUP5</accession>
<keyword evidence="3" id="KW-0804">Transcription</keyword>
<gene>
    <name evidence="5" type="ORF">GC097_21205</name>
</gene>
<feature type="domain" description="HTH araC/xylS-type" evidence="4">
    <location>
        <begin position="167"/>
        <end position="265"/>
    </location>
</feature>
<evidence type="ECO:0000256" key="3">
    <source>
        <dbReference type="ARBA" id="ARBA00023163"/>
    </source>
</evidence>
<dbReference type="SUPFAM" id="SSF46689">
    <property type="entry name" value="Homeodomain-like"/>
    <property type="match status" value="1"/>
</dbReference>
<dbReference type="PANTHER" id="PTHR46796">
    <property type="entry name" value="HTH-TYPE TRANSCRIPTIONAL ACTIVATOR RHAS-RELATED"/>
    <property type="match status" value="1"/>
</dbReference>
<keyword evidence="6" id="KW-1185">Reference proteome</keyword>
<comment type="caution">
    <text evidence="5">The sequence shown here is derived from an EMBL/GenBank/DDBJ whole genome shotgun (WGS) entry which is preliminary data.</text>
</comment>
<dbReference type="Pfam" id="PF12833">
    <property type="entry name" value="HTH_18"/>
    <property type="match status" value="1"/>
</dbReference>
<protein>
    <submittedName>
        <fullName evidence="5">Helix-turn-helix domain-containing protein</fullName>
    </submittedName>
</protein>
<keyword evidence="2" id="KW-0238">DNA-binding</keyword>
<dbReference type="EMBL" id="WHNZ01000045">
    <property type="protein sequence ID" value="NOV02523.1"/>
    <property type="molecule type" value="Genomic_DNA"/>
</dbReference>